<reference evidence="2" key="2">
    <citation type="submission" date="2023-01" db="EMBL/GenBank/DDBJ databases">
        <authorList>
            <person name="Petersen C."/>
        </authorList>
    </citation>
    <scope>NUCLEOTIDE SEQUENCE</scope>
    <source>
        <strain evidence="2">IBT 17514</strain>
    </source>
</reference>
<comment type="caution">
    <text evidence="2">The sequence shown here is derived from an EMBL/GenBank/DDBJ whole genome shotgun (WGS) entry which is preliminary data.</text>
</comment>
<feature type="region of interest" description="Disordered" evidence="1">
    <location>
        <begin position="59"/>
        <end position="103"/>
    </location>
</feature>
<dbReference type="AlphaFoldDB" id="A0AAD6HQ81"/>
<evidence type="ECO:0000313" key="3">
    <source>
        <dbReference type="Proteomes" id="UP001215712"/>
    </source>
</evidence>
<feature type="region of interest" description="Disordered" evidence="1">
    <location>
        <begin position="669"/>
        <end position="688"/>
    </location>
</feature>
<sequence>MDDVQSTAKWANRMLRPLTSIYRRLEKHHETLAIIAAESRIGDQEDNTKEKELDVLQATSAPDACSGSDADEDDPVWVPGKKPAQRRTRHRYSGREESRTGKKRARVLVHSPEAPRVLPGAIEVATPLITGRRWEIPSSARSQPPVQQNRSAQNQEQQAFRVRYSLHKSPWQELLDQSGDTGFADIAHNLDRIVQNFLSNTRLSGRENKDASVKPRVGARSLLSMVLRRLPDFIEKEQEEQDELDKDAHEDMCDAYFTELEAFYAPHGRGWKPLREAVRAQGIHLVSTMIENKWLTDPIACALIEKCRHSELDAFESLLSTLLSVCSTHPFPQALKQSPDTSSLGEPLRLLHRYASHDPSHRSYVFQELVKLLSRGVLPPEWMATKPWTHWMTRATISFSRGDGDSTAASMLIETVLVSASDILSADTSERLGQKRATKHHDGRPTRNSSAVHTNSASKERGCPLPVEDALSNQVTSLLAALSGMHISRSRAFDNIKDSDGTEAGHIINRVLFSVKKEMNASPLSDAFVLSSHHLFRRGCILLAGSLLQCNDAVLADQTEPVVKSSAKVEEYSNLLASRSDLVKELAVFVRQSFRCFGSTSSEEENTLMASETRRIVSRLPYLTEASGLSMFLSRVAVEAAMEFAEATGEPDDHVWAVEIQETAMTLREQRETSSGSASEADIPSKPSGLYRWEDSIGEWVARTPAVKPTNANIGRKRRASQFTPQLPCIPCSTDSSCLESDSLEKSPSSVTSSPSSVDTERNLVVVDTSPIRPAKRQRTAPMVVVDQAKTYISDTSSETCASRSPSLEPIPSHRRILRDMSNRMPDRTSSIKSKPASKIEVVILNKRTCRPAPVRSETIEKRVHRPMDIRRQSTRKSVSRATPIIATRRKSVIPCSQDDSEDELSFL</sequence>
<evidence type="ECO:0000313" key="2">
    <source>
        <dbReference type="EMBL" id="KAJ5728476.1"/>
    </source>
</evidence>
<evidence type="ECO:0000256" key="1">
    <source>
        <dbReference type="SAM" id="MobiDB-lite"/>
    </source>
</evidence>
<name>A0AAD6HQ81_9EURO</name>
<reference evidence="2" key="1">
    <citation type="journal article" date="2023" name="IMA Fungus">
        <title>Comparative genomic study of the Penicillium genus elucidates a diverse pangenome and 15 lateral gene transfer events.</title>
        <authorList>
            <person name="Petersen C."/>
            <person name="Sorensen T."/>
            <person name="Nielsen M.R."/>
            <person name="Sondergaard T.E."/>
            <person name="Sorensen J.L."/>
            <person name="Fitzpatrick D.A."/>
            <person name="Frisvad J.C."/>
            <person name="Nielsen K.L."/>
        </authorList>
    </citation>
    <scope>NUCLEOTIDE SEQUENCE</scope>
    <source>
        <strain evidence="2">IBT 17514</strain>
    </source>
</reference>
<proteinExistence type="predicted"/>
<feature type="compositionally biased region" description="Basic residues" evidence="1">
    <location>
        <begin position="83"/>
        <end position="92"/>
    </location>
</feature>
<feature type="compositionally biased region" description="Low complexity" evidence="1">
    <location>
        <begin position="747"/>
        <end position="758"/>
    </location>
</feature>
<feature type="region of interest" description="Disordered" evidence="1">
    <location>
        <begin position="738"/>
        <end position="760"/>
    </location>
</feature>
<protein>
    <submittedName>
        <fullName evidence="2">Uncharacterized protein</fullName>
    </submittedName>
</protein>
<feature type="region of interest" description="Disordered" evidence="1">
    <location>
        <begin position="138"/>
        <end position="157"/>
    </location>
</feature>
<gene>
    <name evidence="2" type="ORF">N7493_004806</name>
</gene>
<feature type="compositionally biased region" description="Low complexity" evidence="1">
    <location>
        <begin position="147"/>
        <end position="157"/>
    </location>
</feature>
<feature type="region of interest" description="Disordered" evidence="1">
    <location>
        <begin position="429"/>
        <end position="462"/>
    </location>
</feature>
<dbReference type="EMBL" id="JAQJAN010000005">
    <property type="protein sequence ID" value="KAJ5728476.1"/>
    <property type="molecule type" value="Genomic_DNA"/>
</dbReference>
<organism evidence="2 3">
    <name type="scientific">Penicillium malachiteum</name>
    <dbReference type="NCBI Taxonomy" id="1324776"/>
    <lineage>
        <taxon>Eukaryota</taxon>
        <taxon>Fungi</taxon>
        <taxon>Dikarya</taxon>
        <taxon>Ascomycota</taxon>
        <taxon>Pezizomycotina</taxon>
        <taxon>Eurotiomycetes</taxon>
        <taxon>Eurotiomycetidae</taxon>
        <taxon>Eurotiales</taxon>
        <taxon>Aspergillaceae</taxon>
        <taxon>Penicillium</taxon>
    </lineage>
</organism>
<keyword evidence="3" id="KW-1185">Reference proteome</keyword>
<accession>A0AAD6HQ81</accession>
<dbReference type="Proteomes" id="UP001215712">
    <property type="component" value="Unassembled WGS sequence"/>
</dbReference>
<feature type="compositionally biased region" description="Polar residues" evidence="1">
    <location>
        <begin position="446"/>
        <end position="457"/>
    </location>
</feature>